<dbReference type="Pfam" id="PF08245">
    <property type="entry name" value="Mur_ligase_M"/>
    <property type="match status" value="1"/>
</dbReference>
<keyword evidence="13 23" id="KW-0067">ATP-binding</keyword>
<evidence type="ECO:0000256" key="15">
    <source>
        <dbReference type="ARBA" id="ARBA00022909"/>
    </source>
</evidence>
<dbReference type="Pfam" id="PF02875">
    <property type="entry name" value="Mur_ligase_C"/>
    <property type="match status" value="1"/>
</dbReference>
<dbReference type="GO" id="GO:0046654">
    <property type="term" value="P:tetrahydrofolate biosynthetic process"/>
    <property type="evidence" value="ECO:0007669"/>
    <property type="project" value="UniProtKB-UniPathway"/>
</dbReference>
<dbReference type="GO" id="GO:0008841">
    <property type="term" value="F:dihydrofolate synthase activity"/>
    <property type="evidence" value="ECO:0007669"/>
    <property type="project" value="UniProtKB-EC"/>
</dbReference>
<dbReference type="RefSeq" id="WP_088601653.1">
    <property type="nucleotide sequence ID" value="NZ_NJIH01000002.1"/>
</dbReference>
<dbReference type="InterPro" id="IPR013221">
    <property type="entry name" value="Mur_ligase_cen"/>
</dbReference>
<evidence type="ECO:0000256" key="10">
    <source>
        <dbReference type="ARBA" id="ARBA00022598"/>
    </source>
</evidence>
<dbReference type="InterPro" id="IPR004101">
    <property type="entry name" value="Mur_ligase_C"/>
</dbReference>
<evidence type="ECO:0000256" key="2">
    <source>
        <dbReference type="ARBA" id="ARBA00002714"/>
    </source>
</evidence>
<evidence type="ECO:0000256" key="3">
    <source>
        <dbReference type="ARBA" id="ARBA00004799"/>
    </source>
</evidence>
<dbReference type="InterPro" id="IPR036565">
    <property type="entry name" value="Mur-like_cat_sf"/>
</dbReference>
<dbReference type="SUPFAM" id="SSF53244">
    <property type="entry name" value="MurD-like peptide ligases, peptide-binding domain"/>
    <property type="match status" value="1"/>
</dbReference>
<evidence type="ECO:0000256" key="8">
    <source>
        <dbReference type="ARBA" id="ARBA00013025"/>
    </source>
</evidence>
<dbReference type="GO" id="GO:0046656">
    <property type="term" value="P:folic acid biosynthetic process"/>
    <property type="evidence" value="ECO:0007669"/>
    <property type="project" value="UniProtKB-KW"/>
</dbReference>
<organism evidence="26 27">
    <name type="scientific">Candidimonas nitroreducens</name>
    <dbReference type="NCBI Taxonomy" id="683354"/>
    <lineage>
        <taxon>Bacteria</taxon>
        <taxon>Pseudomonadati</taxon>
        <taxon>Pseudomonadota</taxon>
        <taxon>Betaproteobacteria</taxon>
        <taxon>Burkholderiales</taxon>
        <taxon>Alcaligenaceae</taxon>
        <taxon>Candidimonas</taxon>
    </lineage>
</organism>
<evidence type="ECO:0000256" key="16">
    <source>
        <dbReference type="ARBA" id="ARBA00030048"/>
    </source>
</evidence>
<dbReference type="GO" id="GO:0005524">
    <property type="term" value="F:ATP binding"/>
    <property type="evidence" value="ECO:0007669"/>
    <property type="project" value="UniProtKB-KW"/>
</dbReference>
<reference evidence="27" key="1">
    <citation type="submission" date="2017-06" db="EMBL/GenBank/DDBJ databases">
        <title>Herbaspirillum phytohormonus sp. nov., isolated from the root nodule of Robinia pseudoacacia in lead-zinc mine.</title>
        <authorList>
            <person name="Fan M."/>
            <person name="Lin Y."/>
        </authorList>
    </citation>
    <scope>NUCLEOTIDE SEQUENCE [LARGE SCALE GENOMIC DNA]</scope>
    <source>
        <strain evidence="27">SC-089</strain>
    </source>
</reference>
<evidence type="ECO:0000256" key="17">
    <source>
        <dbReference type="ARBA" id="ARBA00030592"/>
    </source>
</evidence>
<dbReference type="GO" id="GO:0046872">
    <property type="term" value="F:metal ion binding"/>
    <property type="evidence" value="ECO:0007669"/>
    <property type="project" value="UniProtKB-KW"/>
</dbReference>
<evidence type="ECO:0000256" key="18">
    <source>
        <dbReference type="ARBA" id="ARBA00032510"/>
    </source>
</evidence>
<comment type="similarity">
    <text evidence="5 23">Belongs to the folylpolyglutamate synthase family.</text>
</comment>
<evidence type="ECO:0000256" key="1">
    <source>
        <dbReference type="ARBA" id="ARBA00001946"/>
    </source>
</evidence>
<dbReference type="EMBL" id="NJIH01000002">
    <property type="protein sequence ID" value="OWT65503.1"/>
    <property type="molecule type" value="Genomic_DNA"/>
</dbReference>
<evidence type="ECO:0000313" key="26">
    <source>
        <dbReference type="EMBL" id="OWT65503.1"/>
    </source>
</evidence>
<name>A0A225MYB3_9BURK</name>
<keyword evidence="11" id="KW-0479">Metal-binding</keyword>
<dbReference type="OrthoDB" id="9809356at2"/>
<accession>A0A225MYB3</accession>
<keyword evidence="12 23" id="KW-0547">Nucleotide-binding</keyword>
<evidence type="ECO:0000256" key="20">
    <source>
        <dbReference type="ARBA" id="ARBA00047808"/>
    </source>
</evidence>
<feature type="domain" description="Mur ligase C-terminal" evidence="24">
    <location>
        <begin position="292"/>
        <end position="419"/>
    </location>
</feature>
<dbReference type="NCBIfam" id="TIGR01499">
    <property type="entry name" value="folC"/>
    <property type="match status" value="1"/>
</dbReference>
<comment type="catalytic activity">
    <reaction evidence="19">
        <text>(6S)-5,6,7,8-tetrahydrofolyl-(gamma-L-Glu)(n) + L-glutamate + ATP = (6S)-5,6,7,8-tetrahydrofolyl-(gamma-L-Glu)(n+1) + ADP + phosphate + H(+)</text>
        <dbReference type="Rhea" id="RHEA:10580"/>
        <dbReference type="Rhea" id="RHEA-COMP:14738"/>
        <dbReference type="Rhea" id="RHEA-COMP:14740"/>
        <dbReference type="ChEBI" id="CHEBI:15378"/>
        <dbReference type="ChEBI" id="CHEBI:29985"/>
        <dbReference type="ChEBI" id="CHEBI:30616"/>
        <dbReference type="ChEBI" id="CHEBI:43474"/>
        <dbReference type="ChEBI" id="CHEBI:141005"/>
        <dbReference type="ChEBI" id="CHEBI:456216"/>
        <dbReference type="EC" id="6.3.2.17"/>
    </reaction>
</comment>
<sequence>MSLPKPTAAATLQEWLAYLESLHRKPIELGLERVRAVAERLELRLPCVKITVGGTNGKGSTCAMLEAILQAAGYRVGMYTSPHLIDFNERIRVDGENADDAAIIAQFDRIENGRGEISLSYFEYTTLAALLLFEQREVDIAVLEVGLGGRLDAVNLIDADCSIVTSVDLDHTEWLGDTREKIGYEKAHIFRSGRPAICADPMPPQSLVDYARDIGADLWRFGKDFNYSGDRQQWAYGGRSRRRAGLAYPALRGANQLLNASAALAALEALEDRLVVPQQAVRLGLSQAVLPGRLQILPGRPTVVLDVAHNPHAASALAQNLGGMAYYPYTHAVVGMLKDKDIAGVLSKFLTRVDHWYFATIDGPRGATGEQLAEIMRGLLPPQGDDPVTVSSFANPVLAFAAARERATEGDRILVFGSFSTVGPVLQELGR</sequence>
<dbReference type="GO" id="GO:0004326">
    <property type="term" value="F:tetrahydrofolylpolyglutamate synthase activity"/>
    <property type="evidence" value="ECO:0007669"/>
    <property type="project" value="UniProtKB-EC"/>
</dbReference>
<evidence type="ECO:0000256" key="7">
    <source>
        <dbReference type="ARBA" id="ARBA00013023"/>
    </source>
</evidence>
<comment type="subunit">
    <text evidence="6">Monomer.</text>
</comment>
<evidence type="ECO:0000256" key="11">
    <source>
        <dbReference type="ARBA" id="ARBA00022723"/>
    </source>
</evidence>
<dbReference type="NCBIfam" id="NF008101">
    <property type="entry name" value="PRK10846.1"/>
    <property type="match status" value="1"/>
</dbReference>
<dbReference type="PANTHER" id="PTHR11136">
    <property type="entry name" value="FOLYLPOLYGLUTAMATE SYNTHASE-RELATED"/>
    <property type="match status" value="1"/>
</dbReference>
<dbReference type="Proteomes" id="UP000214603">
    <property type="component" value="Unassembled WGS sequence"/>
</dbReference>
<comment type="pathway">
    <text evidence="3">Cofactor biosynthesis; tetrahydrofolate biosynthesis; 7,8-dihydrofolate from 2-amino-4-hydroxy-6-hydroxymethyl-7,8-dihydropteridine diphosphate and 4-aminobenzoate: step 2/2.</text>
</comment>
<evidence type="ECO:0000256" key="19">
    <source>
        <dbReference type="ARBA" id="ARBA00047493"/>
    </source>
</evidence>
<dbReference type="Gene3D" id="3.90.190.20">
    <property type="entry name" value="Mur ligase, C-terminal domain"/>
    <property type="match status" value="1"/>
</dbReference>
<evidence type="ECO:0000256" key="4">
    <source>
        <dbReference type="ARBA" id="ARBA00005150"/>
    </source>
</evidence>
<evidence type="ECO:0000256" key="6">
    <source>
        <dbReference type="ARBA" id="ARBA00011245"/>
    </source>
</evidence>
<keyword evidence="14" id="KW-0460">Magnesium</keyword>
<dbReference type="FunFam" id="3.40.1190.10:FF:000004">
    <property type="entry name" value="Dihydrofolate synthase/folylpolyglutamate synthase"/>
    <property type="match status" value="1"/>
</dbReference>
<dbReference type="SUPFAM" id="SSF53623">
    <property type="entry name" value="MurD-like peptide ligases, catalytic domain"/>
    <property type="match status" value="1"/>
</dbReference>
<evidence type="ECO:0000313" key="27">
    <source>
        <dbReference type="Proteomes" id="UP000214603"/>
    </source>
</evidence>
<proteinExistence type="inferred from homology"/>
<dbReference type="PANTHER" id="PTHR11136:SF0">
    <property type="entry name" value="DIHYDROFOLATE SYNTHETASE-RELATED"/>
    <property type="match status" value="1"/>
</dbReference>
<dbReference type="GO" id="GO:0005737">
    <property type="term" value="C:cytoplasm"/>
    <property type="evidence" value="ECO:0007669"/>
    <property type="project" value="TreeGrafter"/>
</dbReference>
<keyword evidence="10 23" id="KW-0436">Ligase</keyword>
<dbReference type="EC" id="6.3.2.17" evidence="8"/>
<keyword evidence="15" id="KW-0289">Folate biosynthesis</keyword>
<comment type="function">
    <text evidence="2">Functions in two distinct reactions of the de novo folate biosynthetic pathway. Catalyzes the addition of a glutamate residue to dihydropteroate (7,8-dihydropteroate or H2Pte) to form dihydrofolate (7,8-dihydrofolate monoglutamate or H2Pte-Glu). Also catalyzes successive additions of L-glutamate to tetrahydrofolate or 10-formyltetrahydrofolate or 5,10-methylenetetrahydrofolate, leading to folylpolyglutamate derivatives.</text>
</comment>
<evidence type="ECO:0000256" key="13">
    <source>
        <dbReference type="ARBA" id="ARBA00022840"/>
    </source>
</evidence>
<dbReference type="PIRSF" id="PIRSF001563">
    <property type="entry name" value="Folylpolyglu_synth"/>
    <property type="match status" value="1"/>
</dbReference>
<evidence type="ECO:0000256" key="21">
    <source>
        <dbReference type="ARBA" id="ARBA00049035"/>
    </source>
</evidence>
<evidence type="ECO:0000256" key="9">
    <source>
        <dbReference type="ARBA" id="ARBA00019357"/>
    </source>
</evidence>
<comment type="catalytic activity">
    <reaction evidence="21">
        <text>(6R)-5,10-methylenetetrahydrofolyl-(gamma-L-Glu)(n) + L-glutamate + ATP = (6R)-5,10-methylenetetrahydrofolyl-(gamma-L-Glu)(n+1) + ADP + phosphate + H(+)</text>
        <dbReference type="Rhea" id="RHEA:51912"/>
        <dbReference type="Rhea" id="RHEA-COMP:13257"/>
        <dbReference type="Rhea" id="RHEA-COMP:13258"/>
        <dbReference type="ChEBI" id="CHEBI:15378"/>
        <dbReference type="ChEBI" id="CHEBI:29985"/>
        <dbReference type="ChEBI" id="CHEBI:30616"/>
        <dbReference type="ChEBI" id="CHEBI:43474"/>
        <dbReference type="ChEBI" id="CHEBI:136572"/>
        <dbReference type="ChEBI" id="CHEBI:456216"/>
        <dbReference type="EC" id="6.3.2.17"/>
    </reaction>
</comment>
<dbReference type="EC" id="6.3.2.12" evidence="7"/>
<evidence type="ECO:0000256" key="5">
    <source>
        <dbReference type="ARBA" id="ARBA00008276"/>
    </source>
</evidence>
<evidence type="ECO:0000259" key="24">
    <source>
        <dbReference type="Pfam" id="PF02875"/>
    </source>
</evidence>
<comment type="cofactor">
    <cofactor evidence="1">
        <name>Mg(2+)</name>
        <dbReference type="ChEBI" id="CHEBI:18420"/>
    </cofactor>
</comment>
<dbReference type="InterPro" id="IPR036615">
    <property type="entry name" value="Mur_ligase_C_dom_sf"/>
</dbReference>
<dbReference type="Gene3D" id="3.40.1190.10">
    <property type="entry name" value="Mur-like, catalytic domain"/>
    <property type="match status" value="1"/>
</dbReference>
<protein>
    <recommendedName>
        <fullName evidence="9">Dihydrofolate synthase/folylpolyglutamate synthase</fullName>
        <ecNumber evidence="7">6.3.2.12</ecNumber>
        <ecNumber evidence="8">6.3.2.17</ecNumber>
    </recommendedName>
    <alternativeName>
        <fullName evidence="18">Folylpoly-gamma-glutamate synthetase-dihydrofolate synthetase</fullName>
    </alternativeName>
    <alternativeName>
        <fullName evidence="16">Folylpolyglutamate synthetase</fullName>
    </alternativeName>
    <alternativeName>
        <fullName evidence="17">Tetrahydrofolylpolyglutamate synthase</fullName>
    </alternativeName>
</protein>
<comment type="pathway">
    <text evidence="4">Cofactor biosynthesis; tetrahydrofolylpolyglutamate biosynthesis.</text>
</comment>
<evidence type="ECO:0000256" key="14">
    <source>
        <dbReference type="ARBA" id="ARBA00022842"/>
    </source>
</evidence>
<dbReference type="AlphaFoldDB" id="A0A225MYB3"/>
<feature type="domain" description="Mur ligase central" evidence="25">
    <location>
        <begin position="52"/>
        <end position="227"/>
    </location>
</feature>
<evidence type="ECO:0000256" key="22">
    <source>
        <dbReference type="ARBA" id="ARBA00049161"/>
    </source>
</evidence>
<dbReference type="UniPathway" id="UPA00077">
    <property type="reaction ID" value="UER00157"/>
</dbReference>
<evidence type="ECO:0000256" key="23">
    <source>
        <dbReference type="PIRNR" id="PIRNR001563"/>
    </source>
</evidence>
<comment type="catalytic activity">
    <reaction evidence="20">
        <text>10-formyltetrahydrofolyl-(gamma-L-Glu)(n) + L-glutamate + ATP = 10-formyltetrahydrofolyl-(gamma-L-Glu)(n+1) + ADP + phosphate + H(+)</text>
        <dbReference type="Rhea" id="RHEA:51904"/>
        <dbReference type="Rhea" id="RHEA-COMP:13088"/>
        <dbReference type="Rhea" id="RHEA-COMP:14300"/>
        <dbReference type="ChEBI" id="CHEBI:15378"/>
        <dbReference type="ChEBI" id="CHEBI:29985"/>
        <dbReference type="ChEBI" id="CHEBI:30616"/>
        <dbReference type="ChEBI" id="CHEBI:43474"/>
        <dbReference type="ChEBI" id="CHEBI:134413"/>
        <dbReference type="ChEBI" id="CHEBI:456216"/>
        <dbReference type="EC" id="6.3.2.17"/>
    </reaction>
</comment>
<evidence type="ECO:0000256" key="12">
    <source>
        <dbReference type="ARBA" id="ARBA00022741"/>
    </source>
</evidence>
<gene>
    <name evidence="26" type="ORF">CEY11_01795</name>
</gene>
<comment type="catalytic activity">
    <reaction evidence="22">
        <text>7,8-dihydropteroate + L-glutamate + ATP = 7,8-dihydrofolate + ADP + phosphate + H(+)</text>
        <dbReference type="Rhea" id="RHEA:23584"/>
        <dbReference type="ChEBI" id="CHEBI:15378"/>
        <dbReference type="ChEBI" id="CHEBI:17839"/>
        <dbReference type="ChEBI" id="CHEBI:29985"/>
        <dbReference type="ChEBI" id="CHEBI:30616"/>
        <dbReference type="ChEBI" id="CHEBI:43474"/>
        <dbReference type="ChEBI" id="CHEBI:57451"/>
        <dbReference type="ChEBI" id="CHEBI:456216"/>
        <dbReference type="EC" id="6.3.2.12"/>
    </reaction>
</comment>
<dbReference type="InterPro" id="IPR001645">
    <property type="entry name" value="Folylpolyglutamate_synth"/>
</dbReference>
<comment type="caution">
    <text evidence="26">The sequence shown here is derived from an EMBL/GenBank/DDBJ whole genome shotgun (WGS) entry which is preliminary data.</text>
</comment>
<keyword evidence="27" id="KW-1185">Reference proteome</keyword>
<evidence type="ECO:0000259" key="25">
    <source>
        <dbReference type="Pfam" id="PF08245"/>
    </source>
</evidence>